<protein>
    <submittedName>
        <fullName evidence="3">DUF418 domain-containing protein</fullName>
    </submittedName>
</protein>
<evidence type="ECO:0000313" key="3">
    <source>
        <dbReference type="EMBL" id="MDG0846421.1"/>
    </source>
</evidence>
<feature type="transmembrane region" description="Helical" evidence="1">
    <location>
        <begin position="52"/>
        <end position="71"/>
    </location>
</feature>
<dbReference type="AlphaFoldDB" id="A0A9X4L5K5"/>
<feature type="domain" description="DUF418" evidence="2">
    <location>
        <begin position="227"/>
        <end position="379"/>
    </location>
</feature>
<feature type="transmembrane region" description="Helical" evidence="1">
    <location>
        <begin position="266"/>
        <end position="288"/>
    </location>
</feature>
<dbReference type="InterPro" id="IPR007349">
    <property type="entry name" value="DUF418"/>
</dbReference>
<organism evidence="3 4">
    <name type="scientific">Staphylococcus equorum</name>
    <dbReference type="NCBI Taxonomy" id="246432"/>
    <lineage>
        <taxon>Bacteria</taxon>
        <taxon>Bacillati</taxon>
        <taxon>Bacillota</taxon>
        <taxon>Bacilli</taxon>
        <taxon>Bacillales</taxon>
        <taxon>Staphylococcaceae</taxon>
        <taxon>Staphylococcus</taxon>
    </lineage>
</organism>
<reference evidence="3" key="1">
    <citation type="submission" date="2022-05" db="EMBL/GenBank/DDBJ databases">
        <title>Comparative genomics of Staphylococcus equorum isolates.</title>
        <authorList>
            <person name="Luelf R.H."/>
        </authorList>
    </citation>
    <scope>NUCLEOTIDE SEQUENCE</scope>
    <source>
        <strain evidence="3">TMW 2.2497</strain>
    </source>
</reference>
<feature type="transmembrane region" description="Helical" evidence="1">
    <location>
        <begin position="12"/>
        <end position="32"/>
    </location>
</feature>
<proteinExistence type="predicted"/>
<accession>A0A9X4L5K5</accession>
<dbReference type="Pfam" id="PF04235">
    <property type="entry name" value="DUF418"/>
    <property type="match status" value="1"/>
</dbReference>
<keyword evidence="1" id="KW-1133">Transmembrane helix</keyword>
<feature type="transmembrane region" description="Helical" evidence="1">
    <location>
        <begin position="143"/>
        <end position="160"/>
    </location>
</feature>
<feature type="transmembrane region" description="Helical" evidence="1">
    <location>
        <begin position="309"/>
        <end position="326"/>
    </location>
</feature>
<keyword evidence="4" id="KW-1185">Reference proteome</keyword>
<dbReference type="PANTHER" id="PTHR30590">
    <property type="entry name" value="INNER MEMBRANE PROTEIN"/>
    <property type="match status" value="1"/>
</dbReference>
<evidence type="ECO:0000259" key="2">
    <source>
        <dbReference type="Pfam" id="PF04235"/>
    </source>
</evidence>
<evidence type="ECO:0000313" key="4">
    <source>
        <dbReference type="Proteomes" id="UP001152422"/>
    </source>
</evidence>
<dbReference type="PANTHER" id="PTHR30590:SF2">
    <property type="entry name" value="INNER MEMBRANE PROTEIN"/>
    <property type="match status" value="1"/>
</dbReference>
<feature type="transmembrane region" description="Helical" evidence="1">
    <location>
        <begin position="338"/>
        <end position="360"/>
    </location>
</feature>
<gene>
    <name evidence="3" type="ORF">M4L89_09315</name>
</gene>
<feature type="transmembrane region" description="Helical" evidence="1">
    <location>
        <begin position="241"/>
        <end position="260"/>
    </location>
</feature>
<comment type="caution">
    <text evidence="3">The sequence shown here is derived from an EMBL/GenBank/DDBJ whole genome shotgun (WGS) entry which is preliminary data.</text>
</comment>
<dbReference type="EMBL" id="JAMBQA010000004">
    <property type="protein sequence ID" value="MDG0846421.1"/>
    <property type="molecule type" value="Genomic_DNA"/>
</dbReference>
<keyword evidence="1" id="KW-0812">Transmembrane</keyword>
<evidence type="ECO:0000256" key="1">
    <source>
        <dbReference type="SAM" id="Phobius"/>
    </source>
</evidence>
<sequence length="379" mass="43429">MSPQRRLFELDALRGFSLFGIILMNILVFSFPYEETYLPGVLNGANEGLFRIVTLFVISSFYPIFTMLFGYGLSIMYENSKRRGMSYYPFIYRRLVVLLIFGVLHGYFLFNGDILFGYGFTGMIAVLFIKLKPKTLIKSAAGLFIMKIVILVIPISLAYWNKGRHEASNYSGKSLAQLVDIKQNGHYFEFLQVNGLESKYSVIDIVTRAAYLDLLPYILIGIAAQKLSLITKIQNNPRSAMTWGSTLFIIGYFIKLPFALDYANNTFSVISSMVGGPILAMGYILIFVRLCQYAKAAKVLDIFKYPGKLSLSVYISQSIIFTFIYNDIGLSLYNKLPLYQSYIIVVVVYSLQLLACYYYLKFFKYGPIEWLWRKITYLK</sequence>
<name>A0A9X4L5K5_9STAP</name>
<dbReference type="Proteomes" id="UP001152422">
    <property type="component" value="Unassembled WGS sequence"/>
</dbReference>
<keyword evidence="1" id="KW-0472">Membrane</keyword>
<feature type="transmembrane region" description="Helical" evidence="1">
    <location>
        <begin position="91"/>
        <end position="108"/>
    </location>
</feature>
<dbReference type="InterPro" id="IPR052529">
    <property type="entry name" value="Bact_Transport_Assoc"/>
</dbReference>
<dbReference type="RefSeq" id="WP_002508121.1">
    <property type="nucleotide sequence ID" value="NZ_CP065710.1"/>
</dbReference>